<dbReference type="Proteomes" id="UP000011116">
    <property type="component" value="Chromosome 5H"/>
</dbReference>
<dbReference type="AlphaFoldDB" id="A0A8I7B8W2"/>
<evidence type="ECO:0000313" key="2">
    <source>
        <dbReference type="Proteomes" id="UP000011116"/>
    </source>
</evidence>
<dbReference type="EnsemblPlants" id="HORVU.MOREX.r3.5HG0473320.1">
    <property type="protein sequence ID" value="HORVU.MOREX.r3.5HG0473320.1.CDS1"/>
    <property type="gene ID" value="HORVU.MOREX.r3.5HG0473320"/>
</dbReference>
<reference evidence="1" key="2">
    <citation type="submission" date="2020-10" db="EMBL/GenBank/DDBJ databases">
        <authorList>
            <person name="Scholz U."/>
            <person name="Mascher M."/>
            <person name="Fiebig A."/>
        </authorList>
    </citation>
    <scope>NUCLEOTIDE SEQUENCE [LARGE SCALE GENOMIC DNA]</scope>
    <source>
        <strain evidence="1">cv. Morex</strain>
    </source>
</reference>
<organism evidence="1 2">
    <name type="scientific">Hordeum vulgare subsp. vulgare</name>
    <name type="common">Domesticated barley</name>
    <dbReference type="NCBI Taxonomy" id="112509"/>
    <lineage>
        <taxon>Eukaryota</taxon>
        <taxon>Viridiplantae</taxon>
        <taxon>Streptophyta</taxon>
        <taxon>Embryophyta</taxon>
        <taxon>Tracheophyta</taxon>
        <taxon>Spermatophyta</taxon>
        <taxon>Magnoliopsida</taxon>
        <taxon>Liliopsida</taxon>
        <taxon>Poales</taxon>
        <taxon>Poaceae</taxon>
        <taxon>BOP clade</taxon>
        <taxon>Pooideae</taxon>
        <taxon>Triticodae</taxon>
        <taxon>Triticeae</taxon>
        <taxon>Hordeinae</taxon>
        <taxon>Hordeum</taxon>
    </lineage>
</organism>
<dbReference type="Gramene" id="HORVU.MOREX.r2.5HG0392010.1">
    <property type="protein sequence ID" value="HORVU.MOREX.r2.5HG0392010.1.CDS.1"/>
    <property type="gene ID" value="HORVU.MOREX.r2.5HG0392010"/>
</dbReference>
<reference evidence="1" key="3">
    <citation type="submission" date="2022-01" db="UniProtKB">
        <authorList>
            <consortium name="EnsemblPlants"/>
        </authorList>
    </citation>
    <scope>IDENTIFICATION</scope>
    <source>
        <strain evidence="1">subsp. vulgare</strain>
    </source>
</reference>
<gene>
    <name evidence="1" type="primary">LOC123453157</name>
</gene>
<dbReference type="GeneID" id="123453157"/>
<dbReference type="KEGG" id="hvg:123453157"/>
<dbReference type="RefSeq" id="XP_044985864.1">
    <property type="nucleotide sequence ID" value="XM_045129929.1"/>
</dbReference>
<dbReference type="OrthoDB" id="591192at2759"/>
<reference evidence="2" key="1">
    <citation type="journal article" date="2012" name="Nature">
        <title>A physical, genetic and functional sequence assembly of the barley genome.</title>
        <authorList>
            <consortium name="The International Barley Genome Sequencing Consortium"/>
            <person name="Mayer K.F."/>
            <person name="Waugh R."/>
            <person name="Brown J.W."/>
            <person name="Schulman A."/>
            <person name="Langridge P."/>
            <person name="Platzer M."/>
            <person name="Fincher G.B."/>
            <person name="Muehlbauer G.J."/>
            <person name="Sato K."/>
            <person name="Close T.J."/>
            <person name="Wise R.P."/>
            <person name="Stein N."/>
        </authorList>
    </citation>
    <scope>NUCLEOTIDE SEQUENCE [LARGE SCALE GENOMIC DNA]</scope>
    <source>
        <strain evidence="2">cv. Morex</strain>
    </source>
</reference>
<accession>A0A8I7B8W2</accession>
<sequence>MCSRFVNLLARSYGGPSYFSLHCMNPENLFRPTRSAVRAVQPLADAPLPPPSLSFGWPSNNGELAWMNFMAFGLNRDNLLAVDQIGRTILYNHDSRLLRTGMPKMCRPIIDPISIAVGDSLYVMSRNPGPRPDQHCFQALIDSRPLSSASNTKNWCWYSLQPPPLFADGVEVESSGCDVLMPFKISAYTVVGDSQIWISTFAAGTYLYDTVSDAWSKVGNWALPFRGRAEYIPEHNLWFGFTPNDLQLCTADLTTSCELWPPMLQNVWTDVNRPEDWRLRDASIVPLGSGKVCIARFFLTRPEESIEDMSGHALEERKNLAVLEGVEVLKHGEARLRMVKHKSERYVFGRDLAIPL</sequence>
<dbReference type="PANTHER" id="PTHR33085">
    <property type="entry name" value="OS12G0113100 PROTEIN-RELATED"/>
    <property type="match status" value="1"/>
</dbReference>
<name>A0A8I7B8W2_HORVV</name>
<dbReference type="Pfam" id="PF07893">
    <property type="entry name" value="DUF1668"/>
    <property type="match status" value="1"/>
</dbReference>
<dbReference type="PANTHER" id="PTHR33085:SF133">
    <property type="entry name" value="DUF1618 DOMAIN-CONTAINING PROTEIN"/>
    <property type="match status" value="1"/>
</dbReference>
<dbReference type="InterPro" id="IPR012871">
    <property type="entry name" value="DUF1668_ORYSA"/>
</dbReference>
<protein>
    <submittedName>
        <fullName evidence="1">Uncharacterized protein</fullName>
    </submittedName>
</protein>
<proteinExistence type="predicted"/>
<evidence type="ECO:0000313" key="1">
    <source>
        <dbReference type="EnsemblPlants" id="HORVU.MOREX.r3.5HG0473320.1.CDS1"/>
    </source>
</evidence>
<dbReference type="Gramene" id="HORVU.MOREX.r3.5HG0473320.1">
    <property type="protein sequence ID" value="HORVU.MOREX.r3.5HG0473320.1.CDS1"/>
    <property type="gene ID" value="HORVU.MOREX.r3.5HG0473320"/>
</dbReference>
<keyword evidence="2" id="KW-1185">Reference proteome</keyword>